<evidence type="ECO:0000256" key="10">
    <source>
        <dbReference type="ARBA" id="ARBA00023002"/>
    </source>
</evidence>
<evidence type="ECO:0000256" key="4">
    <source>
        <dbReference type="ARBA" id="ARBA00010617"/>
    </source>
</evidence>
<proteinExistence type="inferred from homology"/>
<dbReference type="InterPro" id="IPR001128">
    <property type="entry name" value="Cyt_P450"/>
</dbReference>
<dbReference type="PRINTS" id="PR00463">
    <property type="entry name" value="EP450I"/>
</dbReference>
<comment type="subcellular location">
    <subcellularLocation>
        <location evidence="3">Endoplasmic reticulum membrane</location>
        <topology evidence="3">Peripheral membrane protein</topology>
    </subcellularLocation>
    <subcellularLocation>
        <location evidence="2">Microsome membrane</location>
        <topology evidence="2">Peripheral membrane protein</topology>
    </subcellularLocation>
</comment>
<keyword evidence="6" id="KW-0349">Heme</keyword>
<dbReference type="EMBL" id="CAKXAJ010025840">
    <property type="protein sequence ID" value="CAH2244689.1"/>
    <property type="molecule type" value="Genomic_DNA"/>
</dbReference>
<keyword evidence="17" id="KW-1185">Reference proteome</keyword>
<evidence type="ECO:0000256" key="2">
    <source>
        <dbReference type="ARBA" id="ARBA00004174"/>
    </source>
</evidence>
<sequence>MFGFKKSLVQTVIIIAWILDSYTFGSVFLSNILVIALCANVLLSVLMYDYDYWANRGVFSPPALPIVGHIGSVVAGKEQGGVCFQRIYNAYKDKKFFGIHQFYRRTLVVCDPELIRRVCVNDFMHFTDRGFFFDKKLDPLAESVLYLRGNEWKRLRAKISPIFSPIKLKGMLPLIENTANEFVLRIKKLVSESNESYKRESEECNRVISNDKKRNNRHEEVNNNQEYGTELRKGDKIRNGKFLIIKSDNISPAEHNKIDENYKEDSYVKSNYNQKLNGENINGLTQEDTYYLKNNKQGGCCKEEQIESSQEYKLIDSNKEFSRIVDSDELVGGYTADAIVPCAFGVKSHVMDNPQDPFAVALRAFYELTFANIFEKTMRHLWPAFVLFFKIRIIPKKTHDFFYNIVCNVIKERQNGAQEKRGDFIDMMMALQSEDKNVTDKENDFMITDMIIAANAFIIFLGGYETTSSTLAFLFLELAAHPEVQEKMRKEIVQVLEKHEGRVSSEALQDLSYMDMVIQETLRLYPPFPTIQRMCTRDYTIPGTSVVVQSGTIVVFPTMGLQRDELWVVGADATSAAQAKRRKYENLDSSFIFVPFGVETLEPWGPEARALFKELSKRVIESTGDP</sequence>
<accession>A0A8S4S3G0</accession>
<evidence type="ECO:0000256" key="14">
    <source>
        <dbReference type="ARBA" id="ARBA00047827"/>
    </source>
</evidence>
<evidence type="ECO:0000256" key="9">
    <source>
        <dbReference type="ARBA" id="ARBA00022848"/>
    </source>
</evidence>
<comment type="cofactor">
    <cofactor evidence="1">
        <name>heme</name>
        <dbReference type="ChEBI" id="CHEBI:30413"/>
    </cofactor>
</comment>
<keyword evidence="13 15" id="KW-0472">Membrane</keyword>
<protein>
    <recommendedName>
        <fullName evidence="5">unspecific monooxygenase</fullName>
        <ecNumber evidence="5">1.14.14.1</ecNumber>
    </recommendedName>
</protein>
<keyword evidence="11" id="KW-0408">Iron</keyword>
<organism evidence="16 17">
    <name type="scientific">Pararge aegeria aegeria</name>
    <dbReference type="NCBI Taxonomy" id="348720"/>
    <lineage>
        <taxon>Eukaryota</taxon>
        <taxon>Metazoa</taxon>
        <taxon>Ecdysozoa</taxon>
        <taxon>Arthropoda</taxon>
        <taxon>Hexapoda</taxon>
        <taxon>Insecta</taxon>
        <taxon>Pterygota</taxon>
        <taxon>Neoptera</taxon>
        <taxon>Endopterygota</taxon>
        <taxon>Lepidoptera</taxon>
        <taxon>Glossata</taxon>
        <taxon>Ditrysia</taxon>
        <taxon>Papilionoidea</taxon>
        <taxon>Nymphalidae</taxon>
        <taxon>Satyrinae</taxon>
        <taxon>Satyrini</taxon>
        <taxon>Parargina</taxon>
        <taxon>Pararge</taxon>
    </lineage>
</organism>
<comment type="similarity">
    <text evidence="4">Belongs to the cytochrome P450 family.</text>
</comment>
<evidence type="ECO:0000313" key="16">
    <source>
        <dbReference type="EMBL" id="CAH2244689.1"/>
    </source>
</evidence>
<dbReference type="GO" id="GO:0016712">
    <property type="term" value="F:oxidoreductase activity, acting on paired donors, with incorporation or reduction of molecular oxygen, reduced flavin or flavoprotein as one donor, and incorporation of one atom of oxygen"/>
    <property type="evidence" value="ECO:0007669"/>
    <property type="project" value="UniProtKB-EC"/>
</dbReference>
<evidence type="ECO:0000256" key="11">
    <source>
        <dbReference type="ARBA" id="ARBA00023004"/>
    </source>
</evidence>
<name>A0A8S4S3G0_9NEOP</name>
<comment type="catalytic activity">
    <reaction evidence="14">
        <text>an organic molecule + reduced [NADPH--hemoprotein reductase] + O2 = an alcohol + oxidized [NADPH--hemoprotein reductase] + H2O + H(+)</text>
        <dbReference type="Rhea" id="RHEA:17149"/>
        <dbReference type="Rhea" id="RHEA-COMP:11964"/>
        <dbReference type="Rhea" id="RHEA-COMP:11965"/>
        <dbReference type="ChEBI" id="CHEBI:15377"/>
        <dbReference type="ChEBI" id="CHEBI:15378"/>
        <dbReference type="ChEBI" id="CHEBI:15379"/>
        <dbReference type="ChEBI" id="CHEBI:30879"/>
        <dbReference type="ChEBI" id="CHEBI:57618"/>
        <dbReference type="ChEBI" id="CHEBI:58210"/>
        <dbReference type="ChEBI" id="CHEBI:142491"/>
        <dbReference type="EC" id="1.14.14.1"/>
    </reaction>
</comment>
<evidence type="ECO:0000256" key="15">
    <source>
        <dbReference type="SAM" id="Phobius"/>
    </source>
</evidence>
<keyword evidence="9" id="KW-0492">Microsome</keyword>
<dbReference type="InterPro" id="IPR002401">
    <property type="entry name" value="Cyt_P450_E_grp-I"/>
</dbReference>
<keyword evidence="8" id="KW-0256">Endoplasmic reticulum</keyword>
<dbReference type="EC" id="1.14.14.1" evidence="5"/>
<dbReference type="InterPro" id="IPR036396">
    <property type="entry name" value="Cyt_P450_sf"/>
</dbReference>
<evidence type="ECO:0000313" key="17">
    <source>
        <dbReference type="Proteomes" id="UP000838756"/>
    </source>
</evidence>
<dbReference type="SUPFAM" id="SSF48264">
    <property type="entry name" value="Cytochrome P450"/>
    <property type="match status" value="2"/>
</dbReference>
<dbReference type="GO" id="GO:0005506">
    <property type="term" value="F:iron ion binding"/>
    <property type="evidence" value="ECO:0007669"/>
    <property type="project" value="InterPro"/>
</dbReference>
<evidence type="ECO:0000256" key="8">
    <source>
        <dbReference type="ARBA" id="ARBA00022824"/>
    </source>
</evidence>
<dbReference type="PANTHER" id="PTHR24292:SF54">
    <property type="entry name" value="CYP9F3-RELATED"/>
    <property type="match status" value="1"/>
</dbReference>
<gene>
    <name evidence="16" type="primary">jg1344</name>
    <name evidence="16" type="ORF">PAEG_LOCUS20604</name>
</gene>
<evidence type="ECO:0000256" key="7">
    <source>
        <dbReference type="ARBA" id="ARBA00022723"/>
    </source>
</evidence>
<feature type="transmembrane region" description="Helical" evidence="15">
    <location>
        <begin position="12"/>
        <end position="37"/>
    </location>
</feature>
<evidence type="ECO:0000256" key="13">
    <source>
        <dbReference type="ARBA" id="ARBA00023136"/>
    </source>
</evidence>
<evidence type="ECO:0000256" key="6">
    <source>
        <dbReference type="ARBA" id="ARBA00022617"/>
    </source>
</evidence>
<dbReference type="PRINTS" id="PR00385">
    <property type="entry name" value="P450"/>
</dbReference>
<keyword evidence="12" id="KW-0503">Monooxygenase</keyword>
<evidence type="ECO:0000256" key="12">
    <source>
        <dbReference type="ARBA" id="ARBA00023033"/>
    </source>
</evidence>
<keyword evidence="10" id="KW-0560">Oxidoreductase</keyword>
<dbReference type="PANTHER" id="PTHR24292">
    <property type="entry name" value="CYTOCHROME P450"/>
    <property type="match status" value="1"/>
</dbReference>
<dbReference type="Pfam" id="PF00067">
    <property type="entry name" value="p450"/>
    <property type="match status" value="2"/>
</dbReference>
<evidence type="ECO:0000256" key="3">
    <source>
        <dbReference type="ARBA" id="ARBA00004406"/>
    </source>
</evidence>
<dbReference type="GO" id="GO:0005789">
    <property type="term" value="C:endoplasmic reticulum membrane"/>
    <property type="evidence" value="ECO:0007669"/>
    <property type="project" value="UniProtKB-SubCell"/>
</dbReference>
<dbReference type="Gene3D" id="1.10.630.10">
    <property type="entry name" value="Cytochrome P450"/>
    <property type="match status" value="2"/>
</dbReference>
<dbReference type="GO" id="GO:0020037">
    <property type="term" value="F:heme binding"/>
    <property type="evidence" value="ECO:0007669"/>
    <property type="project" value="InterPro"/>
</dbReference>
<dbReference type="AlphaFoldDB" id="A0A8S4S3G0"/>
<evidence type="ECO:0000256" key="1">
    <source>
        <dbReference type="ARBA" id="ARBA00001971"/>
    </source>
</evidence>
<reference evidence="16" key="1">
    <citation type="submission" date="2022-03" db="EMBL/GenBank/DDBJ databases">
        <authorList>
            <person name="Lindestad O."/>
        </authorList>
    </citation>
    <scope>NUCLEOTIDE SEQUENCE</scope>
</reference>
<dbReference type="Proteomes" id="UP000838756">
    <property type="component" value="Unassembled WGS sequence"/>
</dbReference>
<keyword evidence="15" id="KW-0812">Transmembrane</keyword>
<evidence type="ECO:0000256" key="5">
    <source>
        <dbReference type="ARBA" id="ARBA00012109"/>
    </source>
</evidence>
<dbReference type="OrthoDB" id="1470350at2759"/>
<dbReference type="InterPro" id="IPR050476">
    <property type="entry name" value="Insect_CytP450_Detox"/>
</dbReference>
<keyword evidence="7" id="KW-0479">Metal-binding</keyword>
<keyword evidence="15" id="KW-1133">Transmembrane helix</keyword>
<comment type="caution">
    <text evidence="16">The sequence shown here is derived from an EMBL/GenBank/DDBJ whole genome shotgun (WGS) entry which is preliminary data.</text>
</comment>